<protein>
    <recommendedName>
        <fullName evidence="1">Helix-turn-helix domain-containing protein</fullName>
    </recommendedName>
</protein>
<evidence type="ECO:0000313" key="3">
    <source>
        <dbReference type="WBParaSite" id="TREG1_9640.1"/>
    </source>
</evidence>
<sequence>MSYKRGLVRTLYDRARKLCSPNKVKEELGFVEKCLKGNGYPKGFILKYSKERDEKEKYATIEKKKVFICLPYKGETVSQKIEKRMKGAIKRCFPAANLVTLYTVLHAL</sequence>
<reference evidence="2" key="1">
    <citation type="submission" date="2022-06" db="EMBL/GenBank/DDBJ databases">
        <authorList>
            <person name="Berger JAMES D."/>
            <person name="Berger JAMES D."/>
        </authorList>
    </citation>
    <scope>NUCLEOTIDE SEQUENCE [LARGE SCALE GENOMIC DNA]</scope>
</reference>
<reference evidence="3" key="2">
    <citation type="submission" date="2023-11" db="UniProtKB">
        <authorList>
            <consortium name="WormBaseParasite"/>
        </authorList>
    </citation>
    <scope>IDENTIFICATION</scope>
</reference>
<accession>A0AA85KL80</accession>
<organism evidence="2 3">
    <name type="scientific">Trichobilharzia regenti</name>
    <name type="common">Nasal bird schistosome</name>
    <dbReference type="NCBI Taxonomy" id="157069"/>
    <lineage>
        <taxon>Eukaryota</taxon>
        <taxon>Metazoa</taxon>
        <taxon>Spiralia</taxon>
        <taxon>Lophotrochozoa</taxon>
        <taxon>Platyhelminthes</taxon>
        <taxon>Trematoda</taxon>
        <taxon>Digenea</taxon>
        <taxon>Strigeidida</taxon>
        <taxon>Schistosomatoidea</taxon>
        <taxon>Schistosomatidae</taxon>
        <taxon>Trichobilharzia</taxon>
    </lineage>
</organism>
<evidence type="ECO:0000259" key="1">
    <source>
        <dbReference type="Pfam" id="PF26215"/>
    </source>
</evidence>
<dbReference type="Proteomes" id="UP000050795">
    <property type="component" value="Unassembled WGS sequence"/>
</dbReference>
<dbReference type="Pfam" id="PF26215">
    <property type="entry name" value="HTH_animal"/>
    <property type="match status" value="1"/>
</dbReference>
<proteinExistence type="predicted"/>
<feature type="domain" description="Helix-turn-helix" evidence="1">
    <location>
        <begin position="2"/>
        <end position="48"/>
    </location>
</feature>
<dbReference type="InterPro" id="IPR058912">
    <property type="entry name" value="HTH_animal"/>
</dbReference>
<evidence type="ECO:0000313" key="2">
    <source>
        <dbReference type="Proteomes" id="UP000050795"/>
    </source>
</evidence>
<dbReference type="WBParaSite" id="TREG1_9640.1">
    <property type="protein sequence ID" value="TREG1_9640.1"/>
    <property type="gene ID" value="TREG1_9640"/>
</dbReference>
<dbReference type="AlphaFoldDB" id="A0AA85KL80"/>
<keyword evidence="2" id="KW-1185">Reference proteome</keyword>
<name>A0AA85KL80_TRIRE</name>